<dbReference type="Pfam" id="PF01284">
    <property type="entry name" value="MARVEL"/>
    <property type="match status" value="1"/>
</dbReference>
<organism evidence="7 8">
    <name type="scientific">Diatrype stigma</name>
    <dbReference type="NCBI Taxonomy" id="117547"/>
    <lineage>
        <taxon>Eukaryota</taxon>
        <taxon>Fungi</taxon>
        <taxon>Dikarya</taxon>
        <taxon>Ascomycota</taxon>
        <taxon>Pezizomycotina</taxon>
        <taxon>Sordariomycetes</taxon>
        <taxon>Xylariomycetidae</taxon>
        <taxon>Xylariales</taxon>
        <taxon>Diatrypaceae</taxon>
        <taxon>Diatrype</taxon>
    </lineage>
</organism>
<keyword evidence="2 5" id="KW-0812">Transmembrane</keyword>
<feature type="transmembrane region" description="Helical" evidence="5">
    <location>
        <begin position="86"/>
        <end position="109"/>
    </location>
</feature>
<feature type="domain" description="MARVEL" evidence="6">
    <location>
        <begin position="10"/>
        <end position="134"/>
    </location>
</feature>
<keyword evidence="3 5" id="KW-1133">Transmembrane helix</keyword>
<proteinExistence type="predicted"/>
<protein>
    <recommendedName>
        <fullName evidence="6">MARVEL domain-containing protein</fullName>
    </recommendedName>
</protein>
<evidence type="ECO:0000313" key="8">
    <source>
        <dbReference type="Proteomes" id="UP001320420"/>
    </source>
</evidence>
<comment type="subcellular location">
    <subcellularLocation>
        <location evidence="1">Membrane</location>
        <topology evidence="1">Multi-pass membrane protein</topology>
    </subcellularLocation>
</comment>
<comment type="caution">
    <text evidence="7">The sequence shown here is derived from an EMBL/GenBank/DDBJ whole genome shotgun (WGS) entry which is preliminary data.</text>
</comment>
<gene>
    <name evidence="7" type="ORF">SLS62_005039</name>
</gene>
<feature type="transmembrane region" description="Helical" evidence="5">
    <location>
        <begin position="12"/>
        <end position="35"/>
    </location>
</feature>
<name>A0AAN9V231_9PEZI</name>
<evidence type="ECO:0000256" key="4">
    <source>
        <dbReference type="ARBA" id="ARBA00023136"/>
    </source>
</evidence>
<dbReference type="Proteomes" id="UP001320420">
    <property type="component" value="Unassembled WGS sequence"/>
</dbReference>
<dbReference type="GO" id="GO:0016020">
    <property type="term" value="C:membrane"/>
    <property type="evidence" value="ECO:0007669"/>
    <property type="project" value="UniProtKB-SubCell"/>
</dbReference>
<keyword evidence="4 5" id="KW-0472">Membrane</keyword>
<feature type="transmembrane region" description="Helical" evidence="5">
    <location>
        <begin position="115"/>
        <end position="138"/>
    </location>
</feature>
<evidence type="ECO:0000313" key="7">
    <source>
        <dbReference type="EMBL" id="KAK7753089.1"/>
    </source>
</evidence>
<reference evidence="7 8" key="1">
    <citation type="submission" date="2024-02" db="EMBL/GenBank/DDBJ databases">
        <title>De novo assembly and annotation of 12 fungi associated with fruit tree decline syndrome in Ontario, Canada.</title>
        <authorList>
            <person name="Sulman M."/>
            <person name="Ellouze W."/>
            <person name="Ilyukhin E."/>
        </authorList>
    </citation>
    <scope>NUCLEOTIDE SEQUENCE [LARGE SCALE GENOMIC DNA]</scope>
    <source>
        <strain evidence="7 8">M11/M66-122</strain>
    </source>
</reference>
<evidence type="ECO:0000256" key="5">
    <source>
        <dbReference type="SAM" id="Phobius"/>
    </source>
</evidence>
<keyword evidence="8" id="KW-1185">Reference proteome</keyword>
<accession>A0AAN9V231</accession>
<sequence>MATALSYVSIAYIVAAVFAVIELILTAYTLTQIAQTVASGTHRAFGYWGYSSPRVSFMLFNSVWTLLVLLYVALTPLYMASLHHKLAATVLTTITAIFWFAGSIALAVVSGGGVVAAAVAFGFFLWAIFTGLAALDLLETRRGGGVKTGPAANPGV</sequence>
<dbReference type="AlphaFoldDB" id="A0AAN9V231"/>
<evidence type="ECO:0000256" key="3">
    <source>
        <dbReference type="ARBA" id="ARBA00022989"/>
    </source>
</evidence>
<feature type="transmembrane region" description="Helical" evidence="5">
    <location>
        <begin position="55"/>
        <end position="74"/>
    </location>
</feature>
<dbReference type="InterPro" id="IPR008253">
    <property type="entry name" value="Marvel"/>
</dbReference>
<evidence type="ECO:0000256" key="1">
    <source>
        <dbReference type="ARBA" id="ARBA00004141"/>
    </source>
</evidence>
<dbReference type="EMBL" id="JAKJXP020000032">
    <property type="protein sequence ID" value="KAK7753089.1"/>
    <property type="molecule type" value="Genomic_DNA"/>
</dbReference>
<evidence type="ECO:0000259" key="6">
    <source>
        <dbReference type="Pfam" id="PF01284"/>
    </source>
</evidence>
<evidence type="ECO:0000256" key="2">
    <source>
        <dbReference type="ARBA" id="ARBA00022692"/>
    </source>
</evidence>